<dbReference type="RefSeq" id="WP_072299665.1">
    <property type="nucleotide sequence ID" value="NZ_FPIP01000002.1"/>
</dbReference>
<feature type="transmembrane region" description="Helical" evidence="1">
    <location>
        <begin position="184"/>
        <end position="200"/>
    </location>
</feature>
<feature type="transmembrane region" description="Helical" evidence="1">
    <location>
        <begin position="233"/>
        <end position="255"/>
    </location>
</feature>
<proteinExistence type="predicted"/>
<keyword evidence="1" id="KW-1133">Transmembrane helix</keyword>
<dbReference type="EMBL" id="FPIP01000002">
    <property type="protein sequence ID" value="SFW23926.1"/>
    <property type="molecule type" value="Genomic_DNA"/>
</dbReference>
<feature type="transmembrane region" description="Helical" evidence="1">
    <location>
        <begin position="144"/>
        <end position="172"/>
    </location>
</feature>
<feature type="transmembrane region" description="Helical" evidence="1">
    <location>
        <begin position="62"/>
        <end position="85"/>
    </location>
</feature>
<dbReference type="AlphaFoldDB" id="A0A1K1MPQ1"/>
<accession>A0A1K1MPQ1</accession>
<sequence>MKLKKYLVLTRAGIMETLQFRLSFVVMVIGNLLYLIVVYFLWDAIYESAGTDVVNGMTFSDTLIYLVLATALFNFMEMYAVWEIGRSIQSGKIVLDLLKPMEYRKYLFWSFSGSFIAKFLLTFLPTFIAVAIVTNGAIPMGINLLYFVLSVVMAVSINYSIDFIVGTICLYTESIWGINIMKQVIVLLLSGATIPLAFFPDTLRTVVNYLPFQSIYNAPLTILLDGAPTAETVLTTLGTQLIWCIVMMVISKLFWKVSLRQITVNGG</sequence>
<dbReference type="PANTHER" id="PTHR36832">
    <property type="entry name" value="SLR1174 PROTEIN-RELATED"/>
    <property type="match status" value="1"/>
</dbReference>
<gene>
    <name evidence="2" type="ORF">SAMN02910280_1312</name>
</gene>
<keyword evidence="1" id="KW-0472">Membrane</keyword>
<feature type="transmembrane region" description="Helical" evidence="1">
    <location>
        <begin position="20"/>
        <end position="42"/>
    </location>
</feature>
<name>A0A1K1MPQ1_RUMFL</name>
<dbReference type="InterPro" id="IPR010390">
    <property type="entry name" value="ABC-2_transporter-like"/>
</dbReference>
<reference evidence="2 3" key="1">
    <citation type="submission" date="2016-11" db="EMBL/GenBank/DDBJ databases">
        <authorList>
            <person name="Jaros S."/>
            <person name="Januszkiewicz K."/>
            <person name="Wedrychowicz H."/>
        </authorList>
    </citation>
    <scope>NUCLEOTIDE SEQUENCE [LARGE SCALE GENOMIC DNA]</scope>
    <source>
        <strain evidence="2 3">YL228</strain>
    </source>
</reference>
<dbReference type="Proteomes" id="UP000183461">
    <property type="component" value="Unassembled WGS sequence"/>
</dbReference>
<feature type="transmembrane region" description="Helical" evidence="1">
    <location>
        <begin position="106"/>
        <end position="132"/>
    </location>
</feature>
<evidence type="ECO:0000256" key="1">
    <source>
        <dbReference type="SAM" id="Phobius"/>
    </source>
</evidence>
<evidence type="ECO:0000313" key="3">
    <source>
        <dbReference type="Proteomes" id="UP000183461"/>
    </source>
</evidence>
<dbReference type="PANTHER" id="PTHR36832:SF1">
    <property type="entry name" value="SLR1174 PROTEIN"/>
    <property type="match status" value="1"/>
</dbReference>
<evidence type="ECO:0000313" key="2">
    <source>
        <dbReference type="EMBL" id="SFW23926.1"/>
    </source>
</evidence>
<protein>
    <submittedName>
        <fullName evidence="2">ABC-2 type transport system permease protein</fullName>
    </submittedName>
</protein>
<organism evidence="2 3">
    <name type="scientific">Ruminococcus flavefaciens</name>
    <dbReference type="NCBI Taxonomy" id="1265"/>
    <lineage>
        <taxon>Bacteria</taxon>
        <taxon>Bacillati</taxon>
        <taxon>Bacillota</taxon>
        <taxon>Clostridia</taxon>
        <taxon>Eubacteriales</taxon>
        <taxon>Oscillospiraceae</taxon>
        <taxon>Ruminococcus</taxon>
    </lineage>
</organism>
<dbReference type="Pfam" id="PF06182">
    <property type="entry name" value="ABC2_membrane_6"/>
    <property type="match status" value="1"/>
</dbReference>
<keyword evidence="1" id="KW-0812">Transmembrane</keyword>